<dbReference type="EMBL" id="LR796385">
    <property type="protein sequence ID" value="CAB4141082.1"/>
    <property type="molecule type" value="Genomic_DNA"/>
</dbReference>
<accession>A0A6J5M4D8</accession>
<reference evidence="2" key="1">
    <citation type="submission" date="2020-04" db="EMBL/GenBank/DDBJ databases">
        <authorList>
            <person name="Chiriac C."/>
            <person name="Salcher M."/>
            <person name="Ghai R."/>
            <person name="Kavagutti S V."/>
        </authorList>
    </citation>
    <scope>NUCLEOTIDE SEQUENCE</scope>
</reference>
<keyword evidence="1" id="KW-0175">Coiled coil</keyword>
<gene>
    <name evidence="2" type="ORF">UFOVP411_46</name>
</gene>
<evidence type="ECO:0000256" key="1">
    <source>
        <dbReference type="SAM" id="Coils"/>
    </source>
</evidence>
<proteinExistence type="predicted"/>
<evidence type="ECO:0000313" key="2">
    <source>
        <dbReference type="EMBL" id="CAB4141082.1"/>
    </source>
</evidence>
<protein>
    <submittedName>
        <fullName evidence="2">Uncharacterized protein</fullName>
    </submittedName>
</protein>
<feature type="coiled-coil region" evidence="1">
    <location>
        <begin position="53"/>
        <end position="80"/>
    </location>
</feature>
<name>A0A6J5M4D8_9CAUD</name>
<sequence>MDYVTDMPSTPFGLHMRLQTLEGQVEDLREMVAGTVKALPEKDKRIQMLQWHLSAVEQRAEKLGLLEKQAREEAEALRKTLAERDDTLGRLREWLDYPEAQAVAPWVEEWAKGYTTARRRARDVLEGATYPQVWPADNT</sequence>
<organism evidence="2">
    <name type="scientific">uncultured Caudovirales phage</name>
    <dbReference type="NCBI Taxonomy" id="2100421"/>
    <lineage>
        <taxon>Viruses</taxon>
        <taxon>Duplodnaviria</taxon>
        <taxon>Heunggongvirae</taxon>
        <taxon>Uroviricota</taxon>
        <taxon>Caudoviricetes</taxon>
        <taxon>Peduoviridae</taxon>
        <taxon>Maltschvirus</taxon>
        <taxon>Maltschvirus maltsch</taxon>
    </lineage>
</organism>